<sequence>MKILLTGSTGFLGTYIKNNIDNKYDILYGTTSNTNNKNYLKFDLLYRNIKKVLENETVNCIIHNAAIIPKNFDEATYELFLENTEMMKNLYEYAKKSHLNKFIYLSSFGSMNEPKLLDIGDYYTMSKIVGEHFCSMMSKQGINATSFRISAPFGEYSHVKNVLNIFIEKSLNNEDLIIHGTGSREQNFTYAGNILQAIELAINNNINGNYEIVGEKSISMLELAKIIIKLTSSKSKIIFNGLEDAQENYRPTYSFKKAFDDFGYYPKYKIEEALEKYLKWYKNENSINI</sequence>
<dbReference type="Pfam" id="PF01370">
    <property type="entry name" value="Epimerase"/>
    <property type="match status" value="1"/>
</dbReference>
<feature type="domain" description="NAD-dependent epimerase/dehydratase" evidence="2">
    <location>
        <begin position="3"/>
        <end position="207"/>
    </location>
</feature>
<protein>
    <submittedName>
        <fullName evidence="3">NAD(P)-dependent oxidoreductase</fullName>
    </submittedName>
</protein>
<dbReference type="EMBL" id="JAPZDC010000001">
    <property type="protein sequence ID" value="MDN5062713.1"/>
    <property type="molecule type" value="Genomic_DNA"/>
</dbReference>
<evidence type="ECO:0000259" key="2">
    <source>
        <dbReference type="Pfam" id="PF01370"/>
    </source>
</evidence>
<name>A0AAW7PNX0_9BACT</name>
<dbReference type="PANTHER" id="PTHR43000">
    <property type="entry name" value="DTDP-D-GLUCOSE 4,6-DEHYDRATASE-RELATED"/>
    <property type="match status" value="1"/>
</dbReference>
<accession>A0AAW7PNX0</accession>
<comment type="caution">
    <text evidence="3">The sequence shown here is derived from an EMBL/GenBank/DDBJ whole genome shotgun (WGS) entry which is preliminary data.</text>
</comment>
<reference evidence="3" key="1">
    <citation type="submission" date="2022-12" db="EMBL/GenBank/DDBJ databases">
        <authorList>
            <person name="Uljanovas D."/>
        </authorList>
    </citation>
    <scope>NUCLEOTIDE SEQUENCE</scope>
    <source>
        <strain evidence="3">RCM39</strain>
    </source>
</reference>
<dbReference type="RefSeq" id="WP_301344654.1">
    <property type="nucleotide sequence ID" value="NZ_JAPZDB010000004.1"/>
</dbReference>
<dbReference type="InterPro" id="IPR001509">
    <property type="entry name" value="Epimerase_deHydtase"/>
</dbReference>
<proteinExistence type="inferred from homology"/>
<evidence type="ECO:0000256" key="1">
    <source>
        <dbReference type="ARBA" id="ARBA00007637"/>
    </source>
</evidence>
<dbReference type="InterPro" id="IPR036291">
    <property type="entry name" value="NAD(P)-bd_dom_sf"/>
</dbReference>
<dbReference type="Proteomes" id="UP001171529">
    <property type="component" value="Unassembled WGS sequence"/>
</dbReference>
<evidence type="ECO:0000313" key="4">
    <source>
        <dbReference type="Proteomes" id="UP001171529"/>
    </source>
</evidence>
<dbReference type="AlphaFoldDB" id="A0AAW7PNX0"/>
<comment type="similarity">
    <text evidence="1">Belongs to the NAD(P)-dependent epimerase/dehydratase family.</text>
</comment>
<gene>
    <name evidence="3" type="ORF">O8C91_00745</name>
</gene>
<evidence type="ECO:0000313" key="3">
    <source>
        <dbReference type="EMBL" id="MDN5062713.1"/>
    </source>
</evidence>
<reference evidence="3" key="2">
    <citation type="journal article" date="2023" name="Microorganisms">
        <title>Genomic Characterization of Arcobacter butzleri Strains Isolated from Various Sources in Lithuania.</title>
        <authorList>
            <person name="Uljanovas D."/>
            <person name="Golz G."/>
            <person name="Fleischmann S."/>
            <person name="Kudirkiene E."/>
            <person name="Kasetiene N."/>
            <person name="Grineviciene A."/>
            <person name="Tamuleviciene E."/>
            <person name="Aksomaitiene J."/>
            <person name="Alter T."/>
            <person name="Malakauskas M."/>
        </authorList>
    </citation>
    <scope>NUCLEOTIDE SEQUENCE</scope>
    <source>
        <strain evidence="3">RCM39</strain>
    </source>
</reference>
<dbReference type="SUPFAM" id="SSF51735">
    <property type="entry name" value="NAD(P)-binding Rossmann-fold domains"/>
    <property type="match status" value="1"/>
</dbReference>
<organism evidence="3 4">
    <name type="scientific">Aliarcobacter butzleri</name>
    <dbReference type="NCBI Taxonomy" id="28197"/>
    <lineage>
        <taxon>Bacteria</taxon>
        <taxon>Pseudomonadati</taxon>
        <taxon>Campylobacterota</taxon>
        <taxon>Epsilonproteobacteria</taxon>
        <taxon>Campylobacterales</taxon>
        <taxon>Arcobacteraceae</taxon>
        <taxon>Aliarcobacter</taxon>
    </lineage>
</organism>
<dbReference type="Gene3D" id="3.40.50.720">
    <property type="entry name" value="NAD(P)-binding Rossmann-like Domain"/>
    <property type="match status" value="1"/>
</dbReference>